<sequence>MKLVIADDEIGIVLGLQKIIGKYLPACEVVGTAMNGIEGAKVVRELKPDIVMTDIRMPQSDGLEMIGLLKAEGCKAKFIILSGYAEFEYAKRGIELGVKFFINKPVEEEELQACVYKVMEEIERERRQTKQFNELMLKEIAEGGYEPNAHDHFLVHMLSFPLAHHRFVAALAEMNEAADNMTIDPLSAIMEMLGTELAMYSHIKIFRYEERRLAIIIADPHPAASLLSQALQRARVRIESRLNIKLTVAVGREYDSIRGIQRSFVEAMEALSSAIPKKRDIIAEVKGYMAEHYGENITLADLAGRFYINPNYLSQLFKEKTGDTYLSVLLHIRMNKAKELLEKSDLKVYEICQKVGYADTGYFSKLFERTVGCTPTEYRNRSSQR</sequence>
<evidence type="ECO:0000259" key="6">
    <source>
        <dbReference type="PROSITE" id="PS50110"/>
    </source>
</evidence>
<dbReference type="Gene3D" id="1.10.10.60">
    <property type="entry name" value="Homeodomain-like"/>
    <property type="match status" value="2"/>
</dbReference>
<dbReference type="CDD" id="cd17536">
    <property type="entry name" value="REC_YesN-like"/>
    <property type="match status" value="1"/>
</dbReference>
<dbReference type="EMBL" id="JACXIY010000001">
    <property type="protein sequence ID" value="MBD2866960.1"/>
    <property type="molecule type" value="Genomic_DNA"/>
</dbReference>
<dbReference type="Pfam" id="PF00072">
    <property type="entry name" value="Response_reg"/>
    <property type="match status" value="1"/>
</dbReference>
<dbReference type="GO" id="GO:0000160">
    <property type="term" value="P:phosphorelay signal transduction system"/>
    <property type="evidence" value="ECO:0007669"/>
    <property type="project" value="InterPro"/>
</dbReference>
<keyword evidence="4" id="KW-0597">Phosphoprotein</keyword>
<dbReference type="PROSITE" id="PS01124">
    <property type="entry name" value="HTH_ARAC_FAMILY_2"/>
    <property type="match status" value="1"/>
</dbReference>
<name>A0A927H3K7_9BACL</name>
<dbReference type="SUPFAM" id="SSF52172">
    <property type="entry name" value="CheY-like"/>
    <property type="match status" value="1"/>
</dbReference>
<feature type="domain" description="Response regulatory" evidence="6">
    <location>
        <begin position="2"/>
        <end position="119"/>
    </location>
</feature>
<dbReference type="InterPro" id="IPR018062">
    <property type="entry name" value="HTH_AraC-typ_CS"/>
</dbReference>
<evidence type="ECO:0000313" key="7">
    <source>
        <dbReference type="EMBL" id="MBD2866960.1"/>
    </source>
</evidence>
<feature type="modified residue" description="4-aspartylphosphate" evidence="4">
    <location>
        <position position="54"/>
    </location>
</feature>
<dbReference type="SMART" id="SM00448">
    <property type="entry name" value="REC"/>
    <property type="match status" value="1"/>
</dbReference>
<dbReference type="PROSITE" id="PS00041">
    <property type="entry name" value="HTH_ARAC_FAMILY_1"/>
    <property type="match status" value="1"/>
</dbReference>
<dbReference type="Proteomes" id="UP000632125">
    <property type="component" value="Unassembled WGS sequence"/>
</dbReference>
<dbReference type="InterPro" id="IPR011006">
    <property type="entry name" value="CheY-like_superfamily"/>
</dbReference>
<keyword evidence="3" id="KW-0804">Transcription</keyword>
<dbReference type="PROSITE" id="PS50110">
    <property type="entry name" value="RESPONSE_REGULATORY"/>
    <property type="match status" value="1"/>
</dbReference>
<dbReference type="SUPFAM" id="SSF46689">
    <property type="entry name" value="Homeodomain-like"/>
    <property type="match status" value="2"/>
</dbReference>
<evidence type="ECO:0000256" key="1">
    <source>
        <dbReference type="ARBA" id="ARBA00023015"/>
    </source>
</evidence>
<proteinExistence type="predicted"/>
<protein>
    <submittedName>
        <fullName evidence="7">Helix-turn-helix domain-containing protein</fullName>
    </submittedName>
</protein>
<evidence type="ECO:0000256" key="4">
    <source>
        <dbReference type="PROSITE-ProRule" id="PRU00169"/>
    </source>
</evidence>
<dbReference type="PRINTS" id="PR00032">
    <property type="entry name" value="HTHARAC"/>
</dbReference>
<dbReference type="RefSeq" id="WP_190857142.1">
    <property type="nucleotide sequence ID" value="NZ_JACXIY010000001.1"/>
</dbReference>
<comment type="caution">
    <text evidence="7">The sequence shown here is derived from an EMBL/GenBank/DDBJ whole genome shotgun (WGS) entry which is preliminary data.</text>
</comment>
<dbReference type="InterPro" id="IPR009057">
    <property type="entry name" value="Homeodomain-like_sf"/>
</dbReference>
<evidence type="ECO:0000259" key="5">
    <source>
        <dbReference type="PROSITE" id="PS01124"/>
    </source>
</evidence>
<dbReference type="AlphaFoldDB" id="A0A927H3K7"/>
<organism evidence="7 8">
    <name type="scientific">Paenibacillus arenilitoris</name>
    <dbReference type="NCBI Taxonomy" id="2772299"/>
    <lineage>
        <taxon>Bacteria</taxon>
        <taxon>Bacillati</taxon>
        <taxon>Bacillota</taxon>
        <taxon>Bacilli</taxon>
        <taxon>Bacillales</taxon>
        <taxon>Paenibacillaceae</taxon>
        <taxon>Paenibacillus</taxon>
    </lineage>
</organism>
<dbReference type="Gene3D" id="3.40.50.2300">
    <property type="match status" value="1"/>
</dbReference>
<dbReference type="Pfam" id="PF17853">
    <property type="entry name" value="GGDEF_2"/>
    <property type="match status" value="1"/>
</dbReference>
<dbReference type="InterPro" id="IPR001789">
    <property type="entry name" value="Sig_transdc_resp-reg_receiver"/>
</dbReference>
<dbReference type="GO" id="GO:0043565">
    <property type="term" value="F:sequence-specific DNA binding"/>
    <property type="evidence" value="ECO:0007669"/>
    <property type="project" value="InterPro"/>
</dbReference>
<dbReference type="PANTHER" id="PTHR43280">
    <property type="entry name" value="ARAC-FAMILY TRANSCRIPTIONAL REGULATOR"/>
    <property type="match status" value="1"/>
</dbReference>
<evidence type="ECO:0000313" key="8">
    <source>
        <dbReference type="Proteomes" id="UP000632125"/>
    </source>
</evidence>
<feature type="domain" description="HTH araC/xylS-type" evidence="5">
    <location>
        <begin position="283"/>
        <end position="381"/>
    </location>
</feature>
<keyword evidence="2" id="KW-0238">DNA-binding</keyword>
<dbReference type="InterPro" id="IPR020449">
    <property type="entry name" value="Tscrpt_reg_AraC-type_HTH"/>
</dbReference>
<dbReference type="PANTHER" id="PTHR43280:SF2">
    <property type="entry name" value="HTH-TYPE TRANSCRIPTIONAL REGULATOR EXSA"/>
    <property type="match status" value="1"/>
</dbReference>
<dbReference type="InterPro" id="IPR041522">
    <property type="entry name" value="CdaR_GGDEF"/>
</dbReference>
<accession>A0A927H3K7</accession>
<dbReference type="SMART" id="SM00342">
    <property type="entry name" value="HTH_ARAC"/>
    <property type="match status" value="1"/>
</dbReference>
<reference evidence="7" key="1">
    <citation type="submission" date="2020-09" db="EMBL/GenBank/DDBJ databases">
        <title>A novel bacterium of genus Paenibacillus, isolated from South China Sea.</title>
        <authorList>
            <person name="Huang H."/>
            <person name="Mo K."/>
            <person name="Hu Y."/>
        </authorList>
    </citation>
    <scope>NUCLEOTIDE SEQUENCE</scope>
    <source>
        <strain evidence="7">IB182493</strain>
    </source>
</reference>
<evidence type="ECO:0000256" key="2">
    <source>
        <dbReference type="ARBA" id="ARBA00023125"/>
    </source>
</evidence>
<gene>
    <name evidence="7" type="ORF">IDH41_00110</name>
</gene>
<keyword evidence="8" id="KW-1185">Reference proteome</keyword>
<dbReference type="GO" id="GO:0003700">
    <property type="term" value="F:DNA-binding transcription factor activity"/>
    <property type="evidence" value="ECO:0007669"/>
    <property type="project" value="InterPro"/>
</dbReference>
<evidence type="ECO:0000256" key="3">
    <source>
        <dbReference type="ARBA" id="ARBA00023163"/>
    </source>
</evidence>
<dbReference type="InterPro" id="IPR018060">
    <property type="entry name" value="HTH_AraC"/>
</dbReference>
<dbReference type="Pfam" id="PF12833">
    <property type="entry name" value="HTH_18"/>
    <property type="match status" value="1"/>
</dbReference>
<keyword evidence="1" id="KW-0805">Transcription regulation</keyword>